<name>A0A0E9SUI0_ANGAN</name>
<feature type="compositionally biased region" description="Basic and acidic residues" evidence="1">
    <location>
        <begin position="12"/>
        <end position="21"/>
    </location>
</feature>
<sequence length="49" mass="5547">MQTNAAATGGSRDVKGPQTRGERSGRLFFFFSLFPSIFPLSRLFTMRFD</sequence>
<evidence type="ECO:0000313" key="3">
    <source>
        <dbReference type="EMBL" id="JAH44951.1"/>
    </source>
</evidence>
<reference evidence="3" key="1">
    <citation type="submission" date="2014-11" db="EMBL/GenBank/DDBJ databases">
        <authorList>
            <person name="Amaro Gonzalez C."/>
        </authorList>
    </citation>
    <scope>NUCLEOTIDE SEQUENCE</scope>
</reference>
<evidence type="ECO:0000256" key="1">
    <source>
        <dbReference type="SAM" id="MobiDB-lite"/>
    </source>
</evidence>
<accession>A0A0E9SUI0</accession>
<feature type="region of interest" description="Disordered" evidence="1">
    <location>
        <begin position="1"/>
        <end position="21"/>
    </location>
</feature>
<protein>
    <submittedName>
        <fullName evidence="3">Uncharacterized protein</fullName>
    </submittedName>
</protein>
<keyword evidence="2" id="KW-0812">Transmembrane</keyword>
<organism evidence="3">
    <name type="scientific">Anguilla anguilla</name>
    <name type="common">European freshwater eel</name>
    <name type="synonym">Muraena anguilla</name>
    <dbReference type="NCBI Taxonomy" id="7936"/>
    <lineage>
        <taxon>Eukaryota</taxon>
        <taxon>Metazoa</taxon>
        <taxon>Chordata</taxon>
        <taxon>Craniata</taxon>
        <taxon>Vertebrata</taxon>
        <taxon>Euteleostomi</taxon>
        <taxon>Actinopterygii</taxon>
        <taxon>Neopterygii</taxon>
        <taxon>Teleostei</taxon>
        <taxon>Anguilliformes</taxon>
        <taxon>Anguillidae</taxon>
        <taxon>Anguilla</taxon>
    </lineage>
</organism>
<feature type="transmembrane region" description="Helical" evidence="2">
    <location>
        <begin position="27"/>
        <end position="45"/>
    </location>
</feature>
<proteinExistence type="predicted"/>
<keyword evidence="2" id="KW-0472">Membrane</keyword>
<keyword evidence="2" id="KW-1133">Transmembrane helix</keyword>
<reference evidence="3" key="2">
    <citation type="journal article" date="2015" name="Fish Shellfish Immunol.">
        <title>Early steps in the European eel (Anguilla anguilla)-Vibrio vulnificus interaction in the gills: Role of the RtxA13 toxin.</title>
        <authorList>
            <person name="Callol A."/>
            <person name="Pajuelo D."/>
            <person name="Ebbesson L."/>
            <person name="Teles M."/>
            <person name="MacKenzie S."/>
            <person name="Amaro C."/>
        </authorList>
    </citation>
    <scope>NUCLEOTIDE SEQUENCE</scope>
</reference>
<dbReference type="EMBL" id="GBXM01063626">
    <property type="protein sequence ID" value="JAH44951.1"/>
    <property type="molecule type" value="Transcribed_RNA"/>
</dbReference>
<evidence type="ECO:0000256" key="2">
    <source>
        <dbReference type="SAM" id="Phobius"/>
    </source>
</evidence>
<dbReference type="AlphaFoldDB" id="A0A0E9SUI0"/>